<dbReference type="EMBL" id="RQZI01000023">
    <property type="protein sequence ID" value="RRC90133.1"/>
    <property type="molecule type" value="Genomic_DNA"/>
</dbReference>
<comment type="caution">
    <text evidence="1">The sequence shown here is derived from an EMBL/GenBank/DDBJ whole genome shotgun (WGS) entry which is preliminary data.</text>
</comment>
<evidence type="ECO:0000313" key="1">
    <source>
        <dbReference type="EMBL" id="RRC90133.1"/>
    </source>
</evidence>
<evidence type="ECO:0000313" key="2">
    <source>
        <dbReference type="Proteomes" id="UP000277597"/>
    </source>
</evidence>
<feature type="non-terminal residue" evidence="1">
    <location>
        <position position="482"/>
    </location>
</feature>
<name>A0A3P1RZ38_STRSA</name>
<protein>
    <submittedName>
        <fullName evidence="1">Uncharacterized protein</fullName>
    </submittedName>
</protein>
<reference evidence="1 2" key="1">
    <citation type="submission" date="2018-11" db="EMBL/GenBank/DDBJ databases">
        <title>Genomes From Bacteria Associated with the Canine Oral Cavity: a Test Case for Automated Genome-Based Taxonomic Assignment.</title>
        <authorList>
            <person name="Coil D.A."/>
            <person name="Jospin G."/>
            <person name="Darling A.E."/>
            <person name="Wallis C."/>
            <person name="Davis I.J."/>
            <person name="Harris S."/>
            <person name="Eisen J.A."/>
            <person name="Holcombe L.J."/>
            <person name="O'Flynn C."/>
        </authorList>
    </citation>
    <scope>NUCLEOTIDE SEQUENCE [LARGE SCALE GENOMIC DNA]</scope>
    <source>
        <strain evidence="1 2">OH953</strain>
    </source>
</reference>
<gene>
    <name evidence="1" type="ORF">EII39_11920</name>
</gene>
<dbReference type="Proteomes" id="UP000277597">
    <property type="component" value="Unassembled WGS sequence"/>
</dbReference>
<dbReference type="AlphaFoldDB" id="A0A3P1RZ38"/>
<dbReference type="RefSeq" id="WP_124766083.1">
    <property type="nucleotide sequence ID" value="NZ_RQZI01000023.1"/>
</dbReference>
<proteinExistence type="predicted"/>
<accession>A0A3P1RZ38</accession>
<sequence length="482" mass="56447">MKKLPYYQPDLQLLIHELKNCSRIIDEEHELYKFLITYFAASATENTGCLLPEKYRKFKRDSLQSRGMQLIGQILDELHFLDLDIPSTFTLTNSGIKQVIEYINEELDRKIQEELVLYRKESLLLNLTLLASVLSKITIYLNTDYKATVPDGIDELIVSFNSIKSYIFFDPRVFLGELKSTLEHILNRLLLTGEQEYRQNSRKVEINYTGLCSLFELFFAKILLDSYIDLLPFVNKDERDEISFSKEKGISLPNRILENFTNYIVDTRDEELIIGDKKIEVILKYLQQVKNISPNILNNYLSQPDENRALKLENIYLSLCEKNLIISDFSMNQSLSTDDSKLVIENLTLNNKSFYESMPINSIIGEPNMRLFRAPVLEFSEIDILPTFSFLESAKYFPYRILRSDILNKKNGKTWTTLIRKNFDERLLPEFKKIAESYDRDCKINYYLNQSKIDGIKALVKNNSLIEELDLVFIYNNTLYTY</sequence>
<organism evidence="1 2">
    <name type="scientific">Streptococcus sanguinis</name>
    <dbReference type="NCBI Taxonomy" id="1305"/>
    <lineage>
        <taxon>Bacteria</taxon>
        <taxon>Bacillati</taxon>
        <taxon>Bacillota</taxon>
        <taxon>Bacilli</taxon>
        <taxon>Lactobacillales</taxon>
        <taxon>Streptococcaceae</taxon>
        <taxon>Streptococcus</taxon>
    </lineage>
</organism>